<sequence length="105" mass="11808">MLNAEWLTKDIRYLNGTIPIMQFTPSCYIYTQLTIARFLAKSLNKIDLITITITISSTLTLNSPIKSSTFTNNQSPSIVPSFSLQVCPNLRHGNRPRTTQASPYI</sequence>
<dbReference type="EMBL" id="JAUHHV010000008">
    <property type="protein sequence ID" value="KAK1416153.1"/>
    <property type="molecule type" value="Genomic_DNA"/>
</dbReference>
<reference evidence="1" key="1">
    <citation type="journal article" date="2023" name="bioRxiv">
        <title>Improved chromosome-level genome assembly for marigold (Tagetes erecta).</title>
        <authorList>
            <person name="Jiang F."/>
            <person name="Yuan L."/>
            <person name="Wang S."/>
            <person name="Wang H."/>
            <person name="Xu D."/>
            <person name="Wang A."/>
            <person name="Fan W."/>
        </authorList>
    </citation>
    <scope>NUCLEOTIDE SEQUENCE</scope>
    <source>
        <strain evidence="1">WSJ</strain>
        <tissue evidence="1">Leaf</tissue>
    </source>
</reference>
<comment type="caution">
    <text evidence="1">The sequence shown here is derived from an EMBL/GenBank/DDBJ whole genome shotgun (WGS) entry which is preliminary data.</text>
</comment>
<organism evidence="1 2">
    <name type="scientific">Tagetes erecta</name>
    <name type="common">African marigold</name>
    <dbReference type="NCBI Taxonomy" id="13708"/>
    <lineage>
        <taxon>Eukaryota</taxon>
        <taxon>Viridiplantae</taxon>
        <taxon>Streptophyta</taxon>
        <taxon>Embryophyta</taxon>
        <taxon>Tracheophyta</taxon>
        <taxon>Spermatophyta</taxon>
        <taxon>Magnoliopsida</taxon>
        <taxon>eudicotyledons</taxon>
        <taxon>Gunneridae</taxon>
        <taxon>Pentapetalae</taxon>
        <taxon>asterids</taxon>
        <taxon>campanulids</taxon>
        <taxon>Asterales</taxon>
        <taxon>Asteraceae</taxon>
        <taxon>Asteroideae</taxon>
        <taxon>Heliantheae alliance</taxon>
        <taxon>Tageteae</taxon>
        <taxon>Tagetes</taxon>
    </lineage>
</organism>
<keyword evidence="2" id="KW-1185">Reference proteome</keyword>
<name>A0AAD8K6K9_TARER</name>
<dbReference type="AlphaFoldDB" id="A0AAD8K6K9"/>
<accession>A0AAD8K6K9</accession>
<evidence type="ECO:0000313" key="1">
    <source>
        <dbReference type="EMBL" id="KAK1416153.1"/>
    </source>
</evidence>
<gene>
    <name evidence="1" type="ORF">QVD17_31941</name>
</gene>
<evidence type="ECO:0000313" key="2">
    <source>
        <dbReference type="Proteomes" id="UP001229421"/>
    </source>
</evidence>
<dbReference type="Proteomes" id="UP001229421">
    <property type="component" value="Unassembled WGS sequence"/>
</dbReference>
<protein>
    <submittedName>
        <fullName evidence="1">Uncharacterized protein</fullName>
    </submittedName>
</protein>
<proteinExistence type="predicted"/>